<protein>
    <submittedName>
        <fullName evidence="1">Uncharacterized protein</fullName>
    </submittedName>
</protein>
<organism evidence="1 2">
    <name type="scientific">Pseudomonas savastanoi pv. glycinea</name>
    <name type="common">Pseudomonas syringae pv. glycinea</name>
    <dbReference type="NCBI Taxonomy" id="318"/>
    <lineage>
        <taxon>Bacteria</taxon>
        <taxon>Pseudomonadati</taxon>
        <taxon>Pseudomonadota</taxon>
        <taxon>Gammaproteobacteria</taxon>
        <taxon>Pseudomonadales</taxon>
        <taxon>Pseudomonadaceae</taxon>
        <taxon>Pseudomonas</taxon>
    </lineage>
</organism>
<dbReference type="AlphaFoldDB" id="A0A3M3FEH0"/>
<accession>A0A3M3FEH0</accession>
<proteinExistence type="predicted"/>
<comment type="caution">
    <text evidence="1">The sequence shown here is derived from an EMBL/GenBank/DDBJ whole genome shotgun (WGS) entry which is preliminary data.</text>
</comment>
<reference evidence="1 2" key="1">
    <citation type="submission" date="2018-08" db="EMBL/GenBank/DDBJ databases">
        <title>Recombination of ecologically and evolutionarily significant loci maintains genetic cohesion in the Pseudomonas syringae species complex.</title>
        <authorList>
            <person name="Dillon M."/>
            <person name="Thakur S."/>
            <person name="Almeida R.N.D."/>
            <person name="Weir B.S."/>
            <person name="Guttman D.S."/>
        </authorList>
    </citation>
    <scope>NUCLEOTIDE SEQUENCE [LARGE SCALE GENOMIC DNA]</scope>
    <source>
        <strain evidence="1 2">ICMP 4332</strain>
    </source>
</reference>
<sequence length="186" mass="20000">MAANATALANQYINLFNVFGAGVEIGVALGLFHGLSEKLSVAGCLGAVTDNVTRRVQPRGAAQRGQGSTEACQCRRLLQPASGGLRLVQQVHGDLRLECHVQTHPVGKLDAVLQAALTLAFLSLMKLLDQLPEQQCKHHQHQRNIPFTEPRKGLVALSIATLDDGRGVEVGKSLFLTAGLKQRCFM</sequence>
<name>A0A3M3FEH0_PSESG</name>
<evidence type="ECO:0000313" key="2">
    <source>
        <dbReference type="Proteomes" id="UP000279057"/>
    </source>
</evidence>
<gene>
    <name evidence="1" type="ORF">ALQ74_101976</name>
</gene>
<evidence type="ECO:0000313" key="1">
    <source>
        <dbReference type="EMBL" id="RMM59716.1"/>
    </source>
</evidence>
<dbReference type="EMBL" id="RBOM01000292">
    <property type="protein sequence ID" value="RMM59716.1"/>
    <property type="molecule type" value="Genomic_DNA"/>
</dbReference>
<dbReference type="Proteomes" id="UP000279057">
    <property type="component" value="Unassembled WGS sequence"/>
</dbReference>